<dbReference type="SUPFAM" id="SSF48317">
    <property type="entry name" value="Acid phosphatase/Vanadium-dependent haloperoxidase"/>
    <property type="match status" value="1"/>
</dbReference>
<dbReference type="EMBL" id="JACRSX010000008">
    <property type="protein sequence ID" value="MBC8562501.1"/>
    <property type="molecule type" value="Genomic_DNA"/>
</dbReference>
<keyword evidence="1" id="KW-0472">Membrane</keyword>
<dbReference type="InterPro" id="IPR036938">
    <property type="entry name" value="PAP2/HPO_sf"/>
</dbReference>
<dbReference type="Pfam" id="PF01569">
    <property type="entry name" value="PAP2"/>
    <property type="match status" value="1"/>
</dbReference>
<feature type="domain" description="Phosphatidic acid phosphatase type 2/haloperoxidase" evidence="2">
    <location>
        <begin position="56"/>
        <end position="166"/>
    </location>
</feature>
<dbReference type="Proteomes" id="UP000606193">
    <property type="component" value="Unassembled WGS sequence"/>
</dbReference>
<comment type="caution">
    <text evidence="3">The sequence shown here is derived from an EMBL/GenBank/DDBJ whole genome shotgun (WGS) entry which is preliminary data.</text>
</comment>
<keyword evidence="4" id="KW-1185">Reference proteome</keyword>
<evidence type="ECO:0000256" key="1">
    <source>
        <dbReference type="SAM" id="Phobius"/>
    </source>
</evidence>
<dbReference type="PANTHER" id="PTHR14969:SF13">
    <property type="entry name" value="AT30094P"/>
    <property type="match status" value="1"/>
</dbReference>
<evidence type="ECO:0000313" key="4">
    <source>
        <dbReference type="Proteomes" id="UP000606193"/>
    </source>
</evidence>
<feature type="transmembrane region" description="Helical" evidence="1">
    <location>
        <begin position="58"/>
        <end position="75"/>
    </location>
</feature>
<dbReference type="PANTHER" id="PTHR14969">
    <property type="entry name" value="SPHINGOSINE-1-PHOSPHATE PHOSPHOHYDROLASE"/>
    <property type="match status" value="1"/>
</dbReference>
<evidence type="ECO:0000313" key="3">
    <source>
        <dbReference type="EMBL" id="MBC8562501.1"/>
    </source>
</evidence>
<name>A0ABR7N1I3_9FIRM</name>
<dbReference type="RefSeq" id="WP_249297869.1">
    <property type="nucleotide sequence ID" value="NZ_JACRSX010000008.1"/>
</dbReference>
<accession>A0ABR7N1I3</accession>
<dbReference type="Gene3D" id="1.20.144.10">
    <property type="entry name" value="Phosphatidic acid phosphatase type 2/haloperoxidase"/>
    <property type="match status" value="1"/>
</dbReference>
<keyword evidence="1" id="KW-0812">Transmembrane</keyword>
<organism evidence="3 4">
    <name type="scientific">Jutongia huaianensis</name>
    <dbReference type="NCBI Taxonomy" id="2763668"/>
    <lineage>
        <taxon>Bacteria</taxon>
        <taxon>Bacillati</taxon>
        <taxon>Bacillota</taxon>
        <taxon>Clostridia</taxon>
        <taxon>Lachnospirales</taxon>
        <taxon>Lachnospiraceae</taxon>
        <taxon>Jutongia</taxon>
    </lineage>
</organism>
<reference evidence="3 4" key="1">
    <citation type="submission" date="2020-08" db="EMBL/GenBank/DDBJ databases">
        <title>Genome public.</title>
        <authorList>
            <person name="Liu C."/>
            <person name="Sun Q."/>
        </authorList>
    </citation>
    <scope>NUCLEOTIDE SEQUENCE [LARGE SCALE GENOMIC DNA]</scope>
    <source>
        <strain evidence="3 4">NSJ-37</strain>
    </source>
</reference>
<gene>
    <name evidence="3" type="ORF">H8704_07655</name>
</gene>
<protein>
    <submittedName>
        <fullName evidence="3">Phosphatase PAP2 family protein</fullName>
    </submittedName>
</protein>
<evidence type="ECO:0000259" key="2">
    <source>
        <dbReference type="SMART" id="SM00014"/>
    </source>
</evidence>
<feature type="transmembrane region" description="Helical" evidence="1">
    <location>
        <begin position="151"/>
        <end position="168"/>
    </location>
</feature>
<dbReference type="InterPro" id="IPR000326">
    <property type="entry name" value="PAP2/HPO"/>
</dbReference>
<dbReference type="SMART" id="SM00014">
    <property type="entry name" value="acidPPc"/>
    <property type="match status" value="1"/>
</dbReference>
<proteinExistence type="predicted"/>
<feature type="transmembrane region" description="Helical" evidence="1">
    <location>
        <begin position="113"/>
        <end position="139"/>
    </location>
</feature>
<keyword evidence="1" id="KW-1133">Transmembrane helix</keyword>
<feature type="transmembrane region" description="Helical" evidence="1">
    <location>
        <begin position="21"/>
        <end position="52"/>
    </location>
</feature>
<sequence>MELPRQMTKNSYQKCMEWTERNIGITAVCLMVKAITAVTAAIYMAIALWLFAQRDERIFRFLLVPAAGFVAVTILRKLIAAKRPYEIYGFTPLLQKDTRANSFPSRHVFSNMIIAAAALYVNLPLGIFTAVCGLLLAVLRVITGVHFPKDVAAGCLIAVLLGWIGFYLV</sequence>